<feature type="signal peptide" evidence="2">
    <location>
        <begin position="1"/>
        <end position="27"/>
    </location>
</feature>
<dbReference type="EMBL" id="BAAASJ010000003">
    <property type="protein sequence ID" value="GAA2620189.1"/>
    <property type="molecule type" value="Genomic_DNA"/>
</dbReference>
<evidence type="ECO:0000259" key="3">
    <source>
        <dbReference type="Pfam" id="PF14040"/>
    </source>
</evidence>
<dbReference type="InterPro" id="IPR029476">
    <property type="entry name" value="DNase_NucA_NucB"/>
</dbReference>
<evidence type="ECO:0000313" key="4">
    <source>
        <dbReference type="EMBL" id="GAA2620189.1"/>
    </source>
</evidence>
<name>A0ABN3Q9J9_9ACTN</name>
<feature type="chain" id="PRO_5046726091" description="Deoxyribonuclease NucA/NucB domain-containing protein" evidence="2">
    <location>
        <begin position="28"/>
        <end position="467"/>
    </location>
</feature>
<dbReference type="Pfam" id="PF14040">
    <property type="entry name" value="DNase_NucA_NucB"/>
    <property type="match status" value="1"/>
</dbReference>
<gene>
    <name evidence="4" type="ORF">GCM10010307_03190</name>
</gene>
<feature type="region of interest" description="Disordered" evidence="1">
    <location>
        <begin position="84"/>
        <end position="107"/>
    </location>
</feature>
<accession>A0ABN3Q9J9</accession>
<proteinExistence type="predicted"/>
<evidence type="ECO:0000256" key="2">
    <source>
        <dbReference type="SAM" id="SignalP"/>
    </source>
</evidence>
<protein>
    <recommendedName>
        <fullName evidence="3">Deoxyribonuclease NucA/NucB domain-containing protein</fullName>
    </recommendedName>
</protein>
<comment type="caution">
    <text evidence="4">The sequence shown here is derived from an EMBL/GenBank/DDBJ whole genome shotgun (WGS) entry which is preliminary data.</text>
</comment>
<feature type="domain" description="Deoxyribonuclease NucA/NucB" evidence="3">
    <location>
        <begin position="368"/>
        <end position="464"/>
    </location>
</feature>
<organism evidence="4 5">
    <name type="scientific">Streptomyces vastus</name>
    <dbReference type="NCBI Taxonomy" id="285451"/>
    <lineage>
        <taxon>Bacteria</taxon>
        <taxon>Bacillati</taxon>
        <taxon>Actinomycetota</taxon>
        <taxon>Actinomycetes</taxon>
        <taxon>Kitasatosporales</taxon>
        <taxon>Streptomycetaceae</taxon>
        <taxon>Streptomyces</taxon>
    </lineage>
</organism>
<sequence>MRSLRHTLTILLTAMALALLGTSAAQAAPHSDAMTVDAYVTDAPTQSPGTIFKRLKAGETPEAVGLTQRHRAIKSDAVRRIGPASLRGDVPNASAGEAGASGVRLSPTVTDVPKRTMTLAECKAHTASDASMWIASRFAMCESKWFAANWHQNGKVVGFSQMTVSAIATVSANSRDIKFDYYFSDFYAAGINAIDATLVGTSVNHPTVPDGVTLGQGGLNPTPTTVAQLKANPHFMISTNAAPGQGLAPDDGIWAVWNMKFVPEWPPGWVETNPLAEWKFSSFGLRWDNSPYLPNYKPTDVLHTGGAALSYDVSPLRYSTASTAPERAVASHIKTAFTQPQNTLPTNPSKHVAGQSARDPLHRLQKSINQTNLNRYNANRREAVKVCTAVDPNYASKGLECDEYPFASTYEGSAQSIYEPSKPKKNFSALAINGTENTAGGTQLATYYANNRIIDGPNDEFYVVIIP</sequence>
<keyword evidence="5" id="KW-1185">Reference proteome</keyword>
<evidence type="ECO:0000313" key="5">
    <source>
        <dbReference type="Proteomes" id="UP001500151"/>
    </source>
</evidence>
<dbReference type="Proteomes" id="UP001500151">
    <property type="component" value="Unassembled WGS sequence"/>
</dbReference>
<keyword evidence="2" id="KW-0732">Signal</keyword>
<evidence type="ECO:0000256" key="1">
    <source>
        <dbReference type="SAM" id="MobiDB-lite"/>
    </source>
</evidence>
<reference evidence="4 5" key="1">
    <citation type="journal article" date="2019" name="Int. J. Syst. Evol. Microbiol.">
        <title>The Global Catalogue of Microorganisms (GCM) 10K type strain sequencing project: providing services to taxonomists for standard genome sequencing and annotation.</title>
        <authorList>
            <consortium name="The Broad Institute Genomics Platform"/>
            <consortium name="The Broad Institute Genome Sequencing Center for Infectious Disease"/>
            <person name="Wu L."/>
            <person name="Ma J."/>
        </authorList>
    </citation>
    <scope>NUCLEOTIDE SEQUENCE [LARGE SCALE GENOMIC DNA]</scope>
    <source>
        <strain evidence="4 5">JCM 4524</strain>
    </source>
</reference>